<proteinExistence type="predicted"/>
<keyword evidence="1" id="KW-1133">Transmembrane helix</keyword>
<keyword evidence="1" id="KW-0472">Membrane</keyword>
<name>A0AAU7AYY7_9ACTN</name>
<reference evidence="2" key="1">
    <citation type="submission" date="2022-12" db="EMBL/GenBank/DDBJ databases">
        <title>Paraconexibacter alkalitolerans sp. nov. and Baekduia alba sp. nov., isolated from soil and emended description of the genera Paraconexibacter (Chun et al., 2020) and Baekduia (An et al., 2020).</title>
        <authorList>
            <person name="Vieira S."/>
            <person name="Huber K.J."/>
            <person name="Geppert A."/>
            <person name="Wolf J."/>
            <person name="Neumann-Schaal M."/>
            <person name="Muesken M."/>
            <person name="Overmann J."/>
        </authorList>
    </citation>
    <scope>NUCLEOTIDE SEQUENCE</scope>
    <source>
        <strain evidence="2">AEG42_29</strain>
    </source>
</reference>
<dbReference type="AlphaFoldDB" id="A0AAU7AYY7"/>
<dbReference type="RefSeq" id="WP_354697845.1">
    <property type="nucleotide sequence ID" value="NZ_CP114014.1"/>
</dbReference>
<dbReference type="EMBL" id="CP114014">
    <property type="protein sequence ID" value="XAY06620.1"/>
    <property type="molecule type" value="Genomic_DNA"/>
</dbReference>
<accession>A0AAU7AYY7</accession>
<keyword evidence="1" id="KW-0812">Transmembrane</keyword>
<protein>
    <recommendedName>
        <fullName evidence="3">Flp family type IVb pilin</fullName>
    </recommendedName>
</protein>
<gene>
    <name evidence="2" type="ORF">DSM112329_03495</name>
</gene>
<evidence type="ECO:0000313" key="2">
    <source>
        <dbReference type="EMBL" id="XAY06620.1"/>
    </source>
</evidence>
<dbReference type="KEGG" id="parq:DSM112329_03495"/>
<evidence type="ECO:0008006" key="3">
    <source>
        <dbReference type="Google" id="ProtNLM"/>
    </source>
</evidence>
<sequence>MQAKRFTTTSADLARRACVELELRCRAPRGDRGQGTVEYVALILLVGAIMTAVVAAGGKSFNIGDTIGDKLKTMIETVGGGDAKK</sequence>
<organism evidence="2">
    <name type="scientific">Paraconexibacter sp. AEG42_29</name>
    <dbReference type="NCBI Taxonomy" id="2997339"/>
    <lineage>
        <taxon>Bacteria</taxon>
        <taxon>Bacillati</taxon>
        <taxon>Actinomycetota</taxon>
        <taxon>Thermoleophilia</taxon>
        <taxon>Solirubrobacterales</taxon>
        <taxon>Paraconexibacteraceae</taxon>
        <taxon>Paraconexibacter</taxon>
    </lineage>
</organism>
<evidence type="ECO:0000256" key="1">
    <source>
        <dbReference type="SAM" id="Phobius"/>
    </source>
</evidence>
<feature type="transmembrane region" description="Helical" evidence="1">
    <location>
        <begin position="39"/>
        <end position="58"/>
    </location>
</feature>